<keyword evidence="7" id="KW-0963">Cytoplasm</keyword>
<comment type="subcellular location">
    <subcellularLocation>
        <location evidence="7">Cytoplasm</location>
    </subcellularLocation>
</comment>
<dbReference type="NCBIfam" id="TIGR00713">
    <property type="entry name" value="hemL"/>
    <property type="match status" value="1"/>
</dbReference>
<name>A0ABU1VBX7_9BURK</name>
<comment type="subunit">
    <text evidence="7">Homodimer.</text>
</comment>
<evidence type="ECO:0000256" key="2">
    <source>
        <dbReference type="ARBA" id="ARBA00004819"/>
    </source>
</evidence>
<comment type="pathway">
    <text evidence="2">Porphyrin-containing compound metabolism; protoporphyrin-IX biosynthesis; 5-aminolevulinate from L-glutamyl-tRNA(Glu): step 2/2.</text>
</comment>
<evidence type="ECO:0000313" key="9">
    <source>
        <dbReference type="Proteomes" id="UP001265550"/>
    </source>
</evidence>
<dbReference type="SUPFAM" id="SSF53383">
    <property type="entry name" value="PLP-dependent transferases"/>
    <property type="match status" value="1"/>
</dbReference>
<dbReference type="Pfam" id="PF00202">
    <property type="entry name" value="Aminotran_3"/>
    <property type="match status" value="1"/>
</dbReference>
<dbReference type="Gene3D" id="3.40.640.10">
    <property type="entry name" value="Type I PLP-dependent aspartate aminotransferase-like (Major domain)"/>
    <property type="match status" value="1"/>
</dbReference>
<dbReference type="InterPro" id="IPR015422">
    <property type="entry name" value="PyrdxlP-dep_Trfase_small"/>
</dbReference>
<feature type="modified residue" description="N6-(pyridoxal phosphate)lysine" evidence="7">
    <location>
        <position position="273"/>
    </location>
</feature>
<dbReference type="Proteomes" id="UP001265550">
    <property type="component" value="Unassembled WGS sequence"/>
</dbReference>
<reference evidence="8 9" key="1">
    <citation type="submission" date="2023-07" db="EMBL/GenBank/DDBJ databases">
        <title>Sorghum-associated microbial communities from plants grown in Nebraska, USA.</title>
        <authorList>
            <person name="Schachtman D."/>
        </authorList>
    </citation>
    <scope>NUCLEOTIDE SEQUENCE [LARGE SCALE GENOMIC DNA]</scope>
    <source>
        <strain evidence="8 9">BE240</strain>
    </source>
</reference>
<evidence type="ECO:0000256" key="6">
    <source>
        <dbReference type="ARBA" id="ARBA00023244"/>
    </source>
</evidence>
<evidence type="ECO:0000313" key="8">
    <source>
        <dbReference type="EMBL" id="MDR7094942.1"/>
    </source>
</evidence>
<comment type="caution">
    <text evidence="8">The sequence shown here is derived from an EMBL/GenBank/DDBJ whole genome shotgun (WGS) entry which is preliminary data.</text>
</comment>
<dbReference type="PANTHER" id="PTHR43713:SF3">
    <property type="entry name" value="GLUTAMATE-1-SEMIALDEHYDE 2,1-AMINOMUTASE 1, CHLOROPLASTIC-RELATED"/>
    <property type="match status" value="1"/>
</dbReference>
<dbReference type="InterPro" id="IPR015424">
    <property type="entry name" value="PyrdxlP-dep_Trfase"/>
</dbReference>
<dbReference type="NCBIfam" id="NF000818">
    <property type="entry name" value="PRK00062.1"/>
    <property type="match status" value="1"/>
</dbReference>
<evidence type="ECO:0000256" key="4">
    <source>
        <dbReference type="ARBA" id="ARBA00022898"/>
    </source>
</evidence>
<evidence type="ECO:0000256" key="3">
    <source>
        <dbReference type="ARBA" id="ARBA00008981"/>
    </source>
</evidence>
<gene>
    <name evidence="7" type="primary">hemL</name>
    <name evidence="8" type="ORF">J2X09_002686</name>
</gene>
<evidence type="ECO:0000256" key="1">
    <source>
        <dbReference type="ARBA" id="ARBA00001933"/>
    </source>
</evidence>
<protein>
    <recommendedName>
        <fullName evidence="7">Glutamate-1-semialdehyde 2,1-aminomutase</fullName>
        <shortName evidence="7">GSA</shortName>
        <ecNumber evidence="7">5.4.3.8</ecNumber>
    </recommendedName>
    <alternativeName>
        <fullName evidence="7">Glutamate-1-semialdehyde aminotransferase</fullName>
        <shortName evidence="7">GSA-AT</shortName>
    </alternativeName>
</protein>
<keyword evidence="5 7" id="KW-0413">Isomerase</keyword>
<dbReference type="HAMAP" id="MF_00375">
    <property type="entry name" value="HemL_aminotrans_3"/>
    <property type="match status" value="1"/>
</dbReference>
<proteinExistence type="inferred from homology"/>
<evidence type="ECO:0000256" key="5">
    <source>
        <dbReference type="ARBA" id="ARBA00023235"/>
    </source>
</evidence>
<evidence type="ECO:0000256" key="7">
    <source>
        <dbReference type="HAMAP-Rule" id="MF_00375"/>
    </source>
</evidence>
<accession>A0ABU1VBX7</accession>
<dbReference type="EMBL" id="JAVDWE010000007">
    <property type="protein sequence ID" value="MDR7094942.1"/>
    <property type="molecule type" value="Genomic_DNA"/>
</dbReference>
<dbReference type="InterPro" id="IPR005814">
    <property type="entry name" value="Aminotrans_3"/>
</dbReference>
<dbReference type="InterPro" id="IPR004639">
    <property type="entry name" value="4pyrrol_synth_GluAld_NH2Trfase"/>
</dbReference>
<dbReference type="PANTHER" id="PTHR43713">
    <property type="entry name" value="GLUTAMATE-1-SEMIALDEHYDE 2,1-AMINOMUTASE"/>
    <property type="match status" value="1"/>
</dbReference>
<dbReference type="CDD" id="cd00610">
    <property type="entry name" value="OAT_like"/>
    <property type="match status" value="1"/>
</dbReference>
<keyword evidence="9" id="KW-1185">Reference proteome</keyword>
<comment type="cofactor">
    <cofactor evidence="1 7">
        <name>pyridoxal 5'-phosphate</name>
        <dbReference type="ChEBI" id="CHEBI:597326"/>
    </cofactor>
</comment>
<dbReference type="GO" id="GO:0042286">
    <property type="term" value="F:glutamate-1-semialdehyde 2,1-aminomutase activity"/>
    <property type="evidence" value="ECO:0007669"/>
    <property type="project" value="UniProtKB-EC"/>
</dbReference>
<dbReference type="Gene3D" id="3.90.1150.10">
    <property type="entry name" value="Aspartate Aminotransferase, domain 1"/>
    <property type="match status" value="1"/>
</dbReference>
<organism evidence="8 9">
    <name type="scientific">Hydrogenophaga laconesensis</name>
    <dbReference type="NCBI Taxonomy" id="1805971"/>
    <lineage>
        <taxon>Bacteria</taxon>
        <taxon>Pseudomonadati</taxon>
        <taxon>Pseudomonadota</taxon>
        <taxon>Betaproteobacteria</taxon>
        <taxon>Burkholderiales</taxon>
        <taxon>Comamonadaceae</taxon>
        <taxon>Hydrogenophaga</taxon>
    </lineage>
</organism>
<keyword evidence="4 7" id="KW-0663">Pyridoxal phosphate</keyword>
<dbReference type="RefSeq" id="WP_204735846.1">
    <property type="nucleotide sequence ID" value="NZ_JAVDWE010000007.1"/>
</dbReference>
<dbReference type="EC" id="5.4.3.8" evidence="7"/>
<dbReference type="InterPro" id="IPR015421">
    <property type="entry name" value="PyrdxlP-dep_Trfase_major"/>
</dbReference>
<keyword evidence="6 7" id="KW-0627">Porphyrin biosynthesis</keyword>
<comment type="catalytic activity">
    <reaction evidence="7">
        <text>(S)-4-amino-5-oxopentanoate = 5-aminolevulinate</text>
        <dbReference type="Rhea" id="RHEA:14265"/>
        <dbReference type="ChEBI" id="CHEBI:57501"/>
        <dbReference type="ChEBI" id="CHEBI:356416"/>
        <dbReference type="EC" id="5.4.3.8"/>
    </reaction>
</comment>
<sequence length="435" mass="46241">MNHPDRNQQLFDRAKALIPGGVNSPVRAFRAVGGTPRFVQRAQGAHFWDANGQRYIDYIGSWGPMILGHGHPAVVDAVQKAVLEGFSFGAPTEREVELAEAIVDLVPSIDMVRLVSSGTEAGMSTIRLARGATGRKKIIKFEGCYHGHADALLVKAGSGLATFGNPTSSGVPPEVVQHTIVLEYNNIEQLEAAFAEHGTDLACLIIEPIAGNMNFVRASVPFMKRCRELCTQHGALLAFDEVMTGFRVALGGAQSVYARLIPGFEPDMTVMGKVIGGGMPLAAFGAKRAVMEQLAPLGGVYQAGTLSGNPVATACGLATLKEIRKPGFYEALSATTRSLVDGLKAAAAAEGVALSGDSEGGMFGFFLFDELPQNYAKVMTTDGPRFNTLFHGLLERGVYIAPALYEAGFVSAAHTVQDIEDTVAAAREVFKQLAR</sequence>
<comment type="similarity">
    <text evidence="3 7">Belongs to the class-III pyridoxal-phosphate-dependent aminotransferase family. HemL subfamily.</text>
</comment>